<name>A0A3S9HSP8_9ACTN</name>
<dbReference type="AlphaFoldDB" id="A0A3S9HSP8"/>
<keyword evidence="1" id="KW-0812">Transmembrane</keyword>
<reference evidence="2 3" key="1">
    <citation type="submission" date="2018-12" db="EMBL/GenBank/DDBJ databases">
        <authorList>
            <person name="Li K."/>
        </authorList>
    </citation>
    <scope>NUCLEOTIDE SEQUENCE [LARGE SCALE GENOMIC DNA]</scope>
    <source>
        <strain evidence="3">CR22</strain>
    </source>
</reference>
<sequence>MGLLIELQRRIPDGWFLRRLLPAVLFFVVAVVGGGELGHAHWNDVSLAREKIADALRTGGGLSADTVASLVLFAVPVVASAFAVPYLASGIGALAAGAWPWWLMPVGDLVTRWRRHRWVEPDELARRSVRASADGNALRAARLDVRRAAAVENGRPGSPTWSGDRFHRTEETIRQQGEDLGTGWTALLLGAQDPPRAALAEARDAYDAACEALVWSAAFTVLGAWWWPAAPVGVLLGLASWRTLRHAVEALCRTTEAAFTLRGTQPPPAQP</sequence>
<dbReference type="EMBL" id="CP034463">
    <property type="protein sequence ID" value="AZP15176.1"/>
    <property type="molecule type" value="Genomic_DNA"/>
</dbReference>
<organism evidence="2 3">
    <name type="scientific">Streptomyces aquilus</name>
    <dbReference type="NCBI Taxonomy" id="2548456"/>
    <lineage>
        <taxon>Bacteria</taxon>
        <taxon>Bacillati</taxon>
        <taxon>Actinomycetota</taxon>
        <taxon>Actinomycetes</taxon>
        <taxon>Kitasatosporales</taxon>
        <taxon>Streptomycetaceae</taxon>
        <taxon>Streptomyces</taxon>
    </lineage>
</organism>
<keyword evidence="3" id="KW-1185">Reference proteome</keyword>
<evidence type="ECO:0000313" key="3">
    <source>
        <dbReference type="Proteomes" id="UP000280197"/>
    </source>
</evidence>
<dbReference type="KEGG" id="saqu:EJC51_03050"/>
<keyword evidence="1" id="KW-0472">Membrane</keyword>
<protein>
    <submittedName>
        <fullName evidence="2">Uncharacterized protein</fullName>
    </submittedName>
</protein>
<feature type="transmembrane region" description="Helical" evidence="1">
    <location>
        <begin position="20"/>
        <end position="42"/>
    </location>
</feature>
<feature type="transmembrane region" description="Helical" evidence="1">
    <location>
        <begin position="90"/>
        <end position="110"/>
    </location>
</feature>
<gene>
    <name evidence="2" type="ORF">EJC51_03050</name>
</gene>
<accession>A0A3S9HSP8</accession>
<evidence type="ECO:0000256" key="1">
    <source>
        <dbReference type="SAM" id="Phobius"/>
    </source>
</evidence>
<dbReference type="RefSeq" id="WP_126269561.1">
    <property type="nucleotide sequence ID" value="NZ_CP034463.1"/>
</dbReference>
<keyword evidence="1" id="KW-1133">Transmembrane helix</keyword>
<evidence type="ECO:0000313" key="2">
    <source>
        <dbReference type="EMBL" id="AZP15176.1"/>
    </source>
</evidence>
<dbReference type="Proteomes" id="UP000280197">
    <property type="component" value="Chromosome"/>
</dbReference>
<proteinExistence type="predicted"/>